<proteinExistence type="predicted"/>
<name>M5JNQ0_9HYPH</name>
<dbReference type="PATRIC" id="fig|1234597.4.peg.2749"/>
<accession>M5JNQ0</accession>
<dbReference type="OrthoDB" id="8456359at2"/>
<dbReference type="AlphaFoldDB" id="M5JNQ0"/>
<dbReference type="Proteomes" id="UP000011971">
    <property type="component" value="Unassembled WGS sequence"/>
</dbReference>
<evidence type="ECO:0000313" key="1">
    <source>
        <dbReference type="EMBL" id="ELT48738.1"/>
    </source>
</evidence>
<reference evidence="1 2" key="1">
    <citation type="journal article" date="2013" name="Gut Pathog.">
        <title>Draft genome of Ochrobactrum intermedium strain M86 isolated from non-ulcer dyspeptic individual from India.</title>
        <authorList>
            <person name="Kulkarni G."/>
            <person name="Dhotre D."/>
            <person name="Dharne M."/>
            <person name="Shetty S."/>
            <person name="Chowdhury S."/>
            <person name="Misra V."/>
            <person name="Misra S."/>
            <person name="Patole M."/>
            <person name="Shouche Y."/>
        </authorList>
    </citation>
    <scope>NUCLEOTIDE SEQUENCE [LARGE SCALE GENOMIC DNA]</scope>
    <source>
        <strain evidence="1 2">M86</strain>
    </source>
</reference>
<sequence>MEMLVLFLRIIPRKTASHFFWKCLLLRIIPRKTASHFCWKCLLFFCELSYAKPLRTFAENAG</sequence>
<dbReference type="EMBL" id="AOGE01000032">
    <property type="protein sequence ID" value="ELT48738.1"/>
    <property type="molecule type" value="Genomic_DNA"/>
</dbReference>
<protein>
    <submittedName>
        <fullName evidence="1">Uncharacterized protein</fullName>
    </submittedName>
</protein>
<organism evidence="1 2">
    <name type="scientific">Brucella intermedia M86</name>
    <dbReference type="NCBI Taxonomy" id="1234597"/>
    <lineage>
        <taxon>Bacteria</taxon>
        <taxon>Pseudomonadati</taxon>
        <taxon>Pseudomonadota</taxon>
        <taxon>Alphaproteobacteria</taxon>
        <taxon>Hyphomicrobiales</taxon>
        <taxon>Brucellaceae</taxon>
        <taxon>Brucella/Ochrobactrum group</taxon>
        <taxon>Brucella</taxon>
    </lineage>
</organism>
<gene>
    <name evidence="1" type="ORF">D584_13261</name>
</gene>
<comment type="caution">
    <text evidence="1">The sequence shown here is derived from an EMBL/GenBank/DDBJ whole genome shotgun (WGS) entry which is preliminary data.</text>
</comment>
<evidence type="ECO:0000313" key="2">
    <source>
        <dbReference type="Proteomes" id="UP000011971"/>
    </source>
</evidence>